<dbReference type="InterPro" id="IPR005936">
    <property type="entry name" value="FtsH"/>
</dbReference>
<dbReference type="InterPro" id="IPR003959">
    <property type="entry name" value="ATPase_AAA_core"/>
</dbReference>
<evidence type="ECO:0000259" key="17">
    <source>
        <dbReference type="SMART" id="SM00382"/>
    </source>
</evidence>
<comment type="subcellular location">
    <subcellularLocation>
        <location evidence="15">Cell membrane</location>
        <topology evidence="15">Multi-pass membrane protein</topology>
        <orientation evidence="15">Cytoplasmic side</orientation>
    </subcellularLocation>
    <subcellularLocation>
        <location evidence="1">Membrane</location>
    </subcellularLocation>
</comment>
<dbReference type="CDD" id="cd19501">
    <property type="entry name" value="RecA-like_FtsH"/>
    <property type="match status" value="1"/>
</dbReference>
<feature type="binding site" evidence="15">
    <location>
        <position position="422"/>
    </location>
    <ligand>
        <name>Zn(2+)</name>
        <dbReference type="ChEBI" id="CHEBI:29105"/>
        <note>catalytic</note>
    </ligand>
</feature>
<dbReference type="SUPFAM" id="SSF140990">
    <property type="entry name" value="FtsH protease domain-like"/>
    <property type="match status" value="1"/>
</dbReference>
<dbReference type="Gene3D" id="3.40.50.300">
    <property type="entry name" value="P-loop containing nucleotide triphosphate hydrolases"/>
    <property type="match status" value="1"/>
</dbReference>
<dbReference type="RefSeq" id="WP_155319711.1">
    <property type="nucleotide sequence ID" value="NZ_AP021874.1"/>
</dbReference>
<dbReference type="FunFam" id="1.20.58.760:FF:000001">
    <property type="entry name" value="ATP-dependent zinc metalloprotease FtsH"/>
    <property type="match status" value="1"/>
</dbReference>
<comment type="cofactor">
    <cofactor evidence="15">
        <name>Zn(2+)</name>
        <dbReference type="ChEBI" id="CHEBI:29105"/>
    </cofactor>
    <text evidence="15">Binds 1 zinc ion per subunit.</text>
</comment>
<feature type="binding site" evidence="15">
    <location>
        <position position="495"/>
    </location>
    <ligand>
        <name>Zn(2+)</name>
        <dbReference type="ChEBI" id="CHEBI:29105"/>
        <note>catalytic</note>
    </ligand>
</feature>
<evidence type="ECO:0000256" key="3">
    <source>
        <dbReference type="ARBA" id="ARBA00022475"/>
    </source>
</evidence>
<dbReference type="GO" id="GO:0008270">
    <property type="term" value="F:zinc ion binding"/>
    <property type="evidence" value="ECO:0007669"/>
    <property type="project" value="UniProtKB-UniRule"/>
</dbReference>
<evidence type="ECO:0000256" key="12">
    <source>
        <dbReference type="ARBA" id="ARBA00023049"/>
    </source>
</evidence>
<dbReference type="AlphaFoldDB" id="A0A5K7YVA7"/>
<organism evidence="18 19">
    <name type="scientific">Desulfosarcina alkanivorans</name>
    <dbReference type="NCBI Taxonomy" id="571177"/>
    <lineage>
        <taxon>Bacteria</taxon>
        <taxon>Pseudomonadati</taxon>
        <taxon>Thermodesulfobacteriota</taxon>
        <taxon>Desulfobacteria</taxon>
        <taxon>Desulfobacterales</taxon>
        <taxon>Desulfosarcinaceae</taxon>
        <taxon>Desulfosarcina</taxon>
    </lineage>
</organism>
<comment type="similarity">
    <text evidence="2 15">In the C-terminal section; belongs to the peptidase M41 family.</text>
</comment>
<dbReference type="InterPro" id="IPR041569">
    <property type="entry name" value="AAA_lid_3"/>
</dbReference>
<dbReference type="KEGG" id="dalk:DSCA_58730"/>
<keyword evidence="7 15" id="KW-0547">Nucleotide-binding</keyword>
<dbReference type="Pfam" id="PF01434">
    <property type="entry name" value="Peptidase_M41"/>
    <property type="match status" value="1"/>
</dbReference>
<dbReference type="InterPro" id="IPR037219">
    <property type="entry name" value="Peptidase_M41-like"/>
</dbReference>
<evidence type="ECO:0000256" key="2">
    <source>
        <dbReference type="ARBA" id="ARBA00010044"/>
    </source>
</evidence>
<gene>
    <name evidence="18" type="primary">ftsH_2</name>
    <name evidence="15" type="synonym">ftsH</name>
    <name evidence="18" type="ORF">DSCA_58730</name>
</gene>
<dbReference type="InterPro" id="IPR000642">
    <property type="entry name" value="Peptidase_M41"/>
</dbReference>
<dbReference type="GO" id="GO:0016887">
    <property type="term" value="F:ATP hydrolysis activity"/>
    <property type="evidence" value="ECO:0007669"/>
    <property type="project" value="UniProtKB-UniRule"/>
</dbReference>
<evidence type="ECO:0000256" key="4">
    <source>
        <dbReference type="ARBA" id="ARBA00022670"/>
    </source>
</evidence>
<evidence type="ECO:0000256" key="6">
    <source>
        <dbReference type="ARBA" id="ARBA00022723"/>
    </source>
</evidence>
<dbReference type="InterPro" id="IPR003593">
    <property type="entry name" value="AAA+_ATPase"/>
</dbReference>
<accession>A0A5K7YVA7</accession>
<keyword evidence="5 15" id="KW-0812">Transmembrane</keyword>
<evidence type="ECO:0000256" key="16">
    <source>
        <dbReference type="RuleBase" id="RU003651"/>
    </source>
</evidence>
<feature type="transmembrane region" description="Helical" evidence="15">
    <location>
        <begin position="7"/>
        <end position="26"/>
    </location>
</feature>
<keyword evidence="19" id="KW-1185">Reference proteome</keyword>
<evidence type="ECO:0000313" key="19">
    <source>
        <dbReference type="Proteomes" id="UP000427906"/>
    </source>
</evidence>
<name>A0A5K7YVA7_9BACT</name>
<feature type="active site" evidence="15">
    <location>
        <position position="419"/>
    </location>
</feature>
<dbReference type="SUPFAM" id="SSF52540">
    <property type="entry name" value="P-loop containing nucleoside triphosphate hydrolases"/>
    <property type="match status" value="1"/>
</dbReference>
<feature type="transmembrane region" description="Helical" evidence="15">
    <location>
        <begin position="104"/>
        <end position="125"/>
    </location>
</feature>
<keyword evidence="12 15" id="KW-0482">Metalloprotease</keyword>
<dbReference type="OrthoDB" id="9809379at2"/>
<evidence type="ECO:0000256" key="7">
    <source>
        <dbReference type="ARBA" id="ARBA00022741"/>
    </source>
</evidence>
<evidence type="ECO:0000256" key="15">
    <source>
        <dbReference type="HAMAP-Rule" id="MF_01458"/>
    </source>
</evidence>
<feature type="binding site" evidence="15">
    <location>
        <position position="418"/>
    </location>
    <ligand>
        <name>Zn(2+)</name>
        <dbReference type="ChEBI" id="CHEBI:29105"/>
        <note>catalytic</note>
    </ligand>
</feature>
<dbReference type="GO" id="GO:0005524">
    <property type="term" value="F:ATP binding"/>
    <property type="evidence" value="ECO:0007669"/>
    <property type="project" value="UniProtKB-UniRule"/>
</dbReference>
<dbReference type="Proteomes" id="UP000427906">
    <property type="component" value="Chromosome"/>
</dbReference>
<evidence type="ECO:0000256" key="14">
    <source>
        <dbReference type="ARBA" id="ARBA00061570"/>
    </source>
</evidence>
<comment type="similarity">
    <text evidence="16">Belongs to the AAA ATPase family.</text>
</comment>
<dbReference type="GO" id="GO:0006508">
    <property type="term" value="P:proteolysis"/>
    <property type="evidence" value="ECO:0007669"/>
    <property type="project" value="UniProtKB-KW"/>
</dbReference>
<dbReference type="InterPro" id="IPR003960">
    <property type="entry name" value="ATPase_AAA_CS"/>
</dbReference>
<dbReference type="GO" id="GO:0004222">
    <property type="term" value="F:metalloendopeptidase activity"/>
    <property type="evidence" value="ECO:0007669"/>
    <property type="project" value="InterPro"/>
</dbReference>
<dbReference type="Pfam" id="PF17862">
    <property type="entry name" value="AAA_lid_3"/>
    <property type="match status" value="1"/>
</dbReference>
<sequence>MKKQHRFSIWYAIIGMWAVLLLHNLIASTLAVKNIPYSDFVKAVKEGKVSEIAISENEIQGRMLISKDGAESNTLFRTVRVDPEISQLMDENDVKYSGRRETHFWGTLFSWLIPVGIFFGIWVLMMRRFRQQAGFMTVGKSKAKIYVDDDVSVRFDDAAGVDEAKQELEEIINFLKEPQRYTRLGGQIPRGTLLVGPPGTGKTLLAKAVAGESGVPFFSLSGSEFVEMFVGLGAARVRDLFKQAKEKAPCIIFIDELDALGKARGVGMAGGHDEREQTLNQLLVELDGFDANVGVILMAATNRPEILDPALMRPGRFDRQVLVDRPDKTGRVDILRIYLEKIETGTDIDPEKIAAMTAGMVGADLANLVNEAALLAVRRDRACVGMAEVEEAVERVVAGLEKKNRLINPAEKEIVAYHELGHALVAMALPGTDPVRKISIIPRGIAALGYTMQVPTEDRFLMRKTELNNRIATLLGGRAAEALIFNDISTGAQDDLSRATGIARSMVKEYGMSERMGQVYFAHNQQPNFLGGMGDAGGQYSDETAKTIDEEVRRIVDEQYDVAFHILTANRALLVETVGRLLADEVIEGDALTRLAGAVTPAAIPEDRPGPEATQAEKAA</sequence>
<protein>
    <recommendedName>
        <fullName evidence="15">ATP-dependent zinc metalloprotease FtsH</fullName>
        <ecNumber evidence="15">3.4.24.-</ecNumber>
    </recommendedName>
</protein>
<evidence type="ECO:0000256" key="9">
    <source>
        <dbReference type="ARBA" id="ARBA00022833"/>
    </source>
</evidence>
<comment type="similarity">
    <text evidence="14 15">In the central section; belongs to the AAA ATPase family.</text>
</comment>
<dbReference type="PANTHER" id="PTHR23076">
    <property type="entry name" value="METALLOPROTEASE M41 FTSH"/>
    <property type="match status" value="1"/>
</dbReference>
<keyword evidence="8 15" id="KW-0378">Hydrolase</keyword>
<dbReference type="GO" id="GO:0030163">
    <property type="term" value="P:protein catabolic process"/>
    <property type="evidence" value="ECO:0007669"/>
    <property type="project" value="UniProtKB-UniRule"/>
</dbReference>
<dbReference type="Pfam" id="PF06480">
    <property type="entry name" value="FtsH_ext"/>
    <property type="match status" value="1"/>
</dbReference>
<evidence type="ECO:0000256" key="8">
    <source>
        <dbReference type="ARBA" id="ARBA00022801"/>
    </source>
</evidence>
<keyword evidence="9 15" id="KW-0862">Zinc</keyword>
<evidence type="ECO:0000256" key="11">
    <source>
        <dbReference type="ARBA" id="ARBA00022989"/>
    </source>
</evidence>
<evidence type="ECO:0000313" key="18">
    <source>
        <dbReference type="EMBL" id="BBO71943.1"/>
    </source>
</evidence>
<keyword evidence="4 15" id="KW-0645">Protease</keyword>
<dbReference type="Pfam" id="PF00004">
    <property type="entry name" value="AAA"/>
    <property type="match status" value="1"/>
</dbReference>
<dbReference type="FunFam" id="1.10.8.60:FF:000001">
    <property type="entry name" value="ATP-dependent zinc metalloprotease FtsH"/>
    <property type="match status" value="1"/>
</dbReference>
<dbReference type="EMBL" id="AP021874">
    <property type="protein sequence ID" value="BBO71943.1"/>
    <property type="molecule type" value="Genomic_DNA"/>
</dbReference>
<evidence type="ECO:0000256" key="10">
    <source>
        <dbReference type="ARBA" id="ARBA00022840"/>
    </source>
</evidence>
<dbReference type="InterPro" id="IPR011546">
    <property type="entry name" value="Pept_M41_FtsH_extracell"/>
</dbReference>
<dbReference type="Gene3D" id="1.10.8.60">
    <property type="match status" value="1"/>
</dbReference>
<dbReference type="HAMAP" id="MF_01458">
    <property type="entry name" value="FtsH"/>
    <property type="match status" value="1"/>
</dbReference>
<comment type="function">
    <text evidence="15">Acts as a processive, ATP-dependent zinc metallopeptidase for both cytoplasmic and membrane proteins. Plays a role in the quality control of integral membrane proteins.</text>
</comment>
<dbReference type="GO" id="GO:0005886">
    <property type="term" value="C:plasma membrane"/>
    <property type="evidence" value="ECO:0007669"/>
    <property type="project" value="UniProtKB-SubCell"/>
</dbReference>
<dbReference type="NCBIfam" id="TIGR01241">
    <property type="entry name" value="FtsH_fam"/>
    <property type="match status" value="1"/>
</dbReference>
<dbReference type="InterPro" id="IPR027417">
    <property type="entry name" value="P-loop_NTPase"/>
</dbReference>
<evidence type="ECO:0000256" key="1">
    <source>
        <dbReference type="ARBA" id="ARBA00004370"/>
    </source>
</evidence>
<evidence type="ECO:0000256" key="5">
    <source>
        <dbReference type="ARBA" id="ARBA00022692"/>
    </source>
</evidence>
<dbReference type="GO" id="GO:0004176">
    <property type="term" value="F:ATP-dependent peptidase activity"/>
    <property type="evidence" value="ECO:0007669"/>
    <property type="project" value="InterPro"/>
</dbReference>
<dbReference type="FunFam" id="3.40.50.300:FF:000001">
    <property type="entry name" value="ATP-dependent zinc metalloprotease FtsH"/>
    <property type="match status" value="1"/>
</dbReference>
<reference evidence="18 19" key="1">
    <citation type="submission" date="2019-11" db="EMBL/GenBank/DDBJ databases">
        <title>Comparative genomics of hydrocarbon-degrading Desulfosarcina strains.</title>
        <authorList>
            <person name="Watanabe M."/>
            <person name="Kojima H."/>
            <person name="Fukui M."/>
        </authorList>
    </citation>
    <scope>NUCLEOTIDE SEQUENCE [LARGE SCALE GENOMIC DNA]</scope>
    <source>
        <strain evidence="18 19">PL12</strain>
    </source>
</reference>
<dbReference type="PANTHER" id="PTHR23076:SF97">
    <property type="entry name" value="ATP-DEPENDENT ZINC METALLOPROTEASE YME1L1"/>
    <property type="match status" value="1"/>
</dbReference>
<keyword evidence="6 15" id="KW-0479">Metal-binding</keyword>
<keyword evidence="13 15" id="KW-0472">Membrane</keyword>
<dbReference type="Gene3D" id="1.20.58.760">
    <property type="entry name" value="Peptidase M41"/>
    <property type="match status" value="1"/>
</dbReference>
<proteinExistence type="inferred from homology"/>
<keyword evidence="11 15" id="KW-1133">Transmembrane helix</keyword>
<keyword evidence="10 15" id="KW-0067">ATP-binding</keyword>
<feature type="domain" description="AAA+ ATPase" evidence="17">
    <location>
        <begin position="188"/>
        <end position="327"/>
    </location>
</feature>
<feature type="binding site" evidence="15">
    <location>
        <begin position="196"/>
        <end position="203"/>
    </location>
    <ligand>
        <name>ATP</name>
        <dbReference type="ChEBI" id="CHEBI:30616"/>
    </ligand>
</feature>
<dbReference type="PROSITE" id="PS00674">
    <property type="entry name" value="AAA"/>
    <property type="match status" value="1"/>
</dbReference>
<dbReference type="EC" id="3.4.24.-" evidence="15"/>
<dbReference type="Gene3D" id="3.30.720.210">
    <property type="match status" value="1"/>
</dbReference>
<comment type="subunit">
    <text evidence="15">Homohexamer.</text>
</comment>
<keyword evidence="3 15" id="KW-1003">Cell membrane</keyword>
<dbReference type="SMART" id="SM00382">
    <property type="entry name" value="AAA"/>
    <property type="match status" value="1"/>
</dbReference>
<evidence type="ECO:0000256" key="13">
    <source>
        <dbReference type="ARBA" id="ARBA00023136"/>
    </source>
</evidence>